<feature type="compositionally biased region" description="Gly residues" evidence="1">
    <location>
        <begin position="20"/>
        <end position="31"/>
    </location>
</feature>
<evidence type="ECO:0000256" key="1">
    <source>
        <dbReference type="SAM" id="MobiDB-lite"/>
    </source>
</evidence>
<feature type="region of interest" description="Disordered" evidence="1">
    <location>
        <begin position="1"/>
        <end position="39"/>
    </location>
</feature>
<accession>H8L3A9</accession>
<protein>
    <submittedName>
        <fullName evidence="2">Uncharacterized protein</fullName>
    </submittedName>
</protein>
<organism evidence="2 3">
    <name type="scientific">Frateuria aurantia (strain ATCC 33424 / DSM 6220 / KCTC 2777 / LMG 1558 / NBRC 3245 / NCIMB 13370)</name>
    <name type="common">Acetobacter aurantius</name>
    <dbReference type="NCBI Taxonomy" id="767434"/>
    <lineage>
        <taxon>Bacteria</taxon>
        <taxon>Pseudomonadati</taxon>
        <taxon>Pseudomonadota</taxon>
        <taxon>Gammaproteobacteria</taxon>
        <taxon>Lysobacterales</taxon>
        <taxon>Rhodanobacteraceae</taxon>
        <taxon>Frateuria</taxon>
    </lineage>
</organism>
<gene>
    <name evidence="2" type="ordered locus">Fraau_1084</name>
</gene>
<keyword evidence="3" id="KW-1185">Reference proteome</keyword>
<evidence type="ECO:0000313" key="3">
    <source>
        <dbReference type="Proteomes" id="UP000005234"/>
    </source>
</evidence>
<dbReference type="AlphaFoldDB" id="H8L3A9"/>
<evidence type="ECO:0000313" key="2">
    <source>
        <dbReference type="EMBL" id="AFC85545.1"/>
    </source>
</evidence>
<dbReference type="Proteomes" id="UP000005234">
    <property type="component" value="Chromosome"/>
</dbReference>
<dbReference type="RefSeq" id="WP_014402551.1">
    <property type="nucleotide sequence ID" value="NC_017033.1"/>
</dbReference>
<reference evidence="2" key="1">
    <citation type="submission" date="2012-02" db="EMBL/GenBank/DDBJ databases">
        <title>The complete genome of Frateuria aurantia DSM 6220.</title>
        <authorList>
            <consortium name="US DOE Joint Genome Institute (JGI-PGF)"/>
            <person name="Lucas S."/>
            <person name="Copeland A."/>
            <person name="Lapidus A."/>
            <person name="Glavina del Rio T."/>
            <person name="Dalin E."/>
            <person name="Tice H."/>
            <person name="Bruce D."/>
            <person name="Goodwin L."/>
            <person name="Pitluck S."/>
            <person name="Peters L."/>
            <person name="Ovchinnikova G."/>
            <person name="Teshima H."/>
            <person name="Kyrpides N."/>
            <person name="Mavromatis K."/>
            <person name="Ivanova N."/>
            <person name="Brettin T."/>
            <person name="Detter J.C."/>
            <person name="Han C."/>
            <person name="Larimer F."/>
            <person name="Land M."/>
            <person name="Hauser L."/>
            <person name="Markowitz V."/>
            <person name="Cheng J.-F."/>
            <person name="Hugenholtz P."/>
            <person name="Woyke T."/>
            <person name="Wu D."/>
            <person name="Brambilla E."/>
            <person name="Klenk H.-P."/>
            <person name="Eisen J.A."/>
        </authorList>
    </citation>
    <scope>NUCLEOTIDE SEQUENCE</scope>
    <source>
        <strain evidence="2">DSM 6220</strain>
    </source>
</reference>
<sequence>MNQAAPQPSALEHPEAHGYIPGGGLFGPRDGGGFRRNADQLPGTEQIAHAPHFAMVAAEQQGIGRRVVNLIGSLTHATDPHCLDVAVWSGMSPQEQLAHYTSPARIAEYTQRYHCVPPPRY</sequence>
<dbReference type="OrthoDB" id="5959514at2"/>
<dbReference type="EMBL" id="CP003350">
    <property type="protein sequence ID" value="AFC85545.1"/>
    <property type="molecule type" value="Genomic_DNA"/>
</dbReference>
<proteinExistence type="predicted"/>
<name>H8L3A9_FRAAD</name>
<dbReference type="KEGG" id="fau:Fraau_1084"/>
<dbReference type="HOGENOM" id="CLU_2034637_0_0_6"/>